<dbReference type="Pfam" id="PF01837">
    <property type="entry name" value="HcyBio"/>
    <property type="match status" value="1"/>
</dbReference>
<feature type="domain" description="Homocysteine biosynthesis enzyme sulfur-incorporation" evidence="2">
    <location>
        <begin position="22"/>
        <end position="379"/>
    </location>
</feature>
<accession>A0A653AII4</accession>
<gene>
    <name evidence="3" type="ORF">TRIP_B50675</name>
</gene>
<evidence type="ECO:0000313" key="3">
    <source>
        <dbReference type="EMBL" id="VBB47880.1"/>
    </source>
</evidence>
<keyword evidence="1" id="KW-0472">Membrane</keyword>
<evidence type="ECO:0000259" key="2">
    <source>
        <dbReference type="Pfam" id="PF01837"/>
    </source>
</evidence>
<protein>
    <recommendedName>
        <fullName evidence="2">Homocysteine biosynthesis enzyme sulfur-incorporation domain-containing protein</fullName>
    </recommendedName>
</protein>
<sequence length="391" mass="41950">MAAKGFTRTIQEINEKIRKGQVVVVTADEMTEIVKSEGVQKAAREVDVVTTGTFSAMCSSGAMINFGHTKPAIKASQVWLNDVPAYAGLAAVDIFIGATEPVQDDPLNRVHPGQFKYGGGHVIQDLIAGRKVNLVVTAYGTDCYPNREVKKRVSLEDLPYAVLLNPRNAYQNYNCAVNLSGKTIYTYMGVLKPNAGNANYATAGQVSPLFNDPLYQTMGLGTRIFLGGAQGYIVGPGTQHNPNAKRHSNGTPLTPAGTLMVMGDMKAMNPRWVVGVSILGYGCSLAVGLGVPIPILNEEIARYCGVSDDEIFTQIIDYGVDYPKGESKSLGQVSYAELKSGSIRFNGIDIHTVPLSSYVRAREVAQSLKAWIEGGEFLLTEPVTGLPGPSL</sequence>
<keyword evidence="1" id="KW-0812">Transmembrane</keyword>
<proteinExistence type="predicted"/>
<dbReference type="EMBL" id="UPXX01000032">
    <property type="protein sequence ID" value="VBB47880.1"/>
    <property type="molecule type" value="Genomic_DNA"/>
</dbReference>
<name>A0A653AII4_UNCDX</name>
<dbReference type="AlphaFoldDB" id="A0A653AII4"/>
<feature type="transmembrane region" description="Helical" evidence="1">
    <location>
        <begin position="272"/>
        <end position="295"/>
    </location>
</feature>
<keyword evidence="1" id="KW-1133">Transmembrane helix</keyword>
<evidence type="ECO:0000256" key="1">
    <source>
        <dbReference type="SAM" id="Phobius"/>
    </source>
</evidence>
<reference evidence="3" key="1">
    <citation type="submission" date="2018-07" db="EMBL/GenBank/DDBJ databases">
        <authorList>
            <consortium name="Genoscope - CEA"/>
            <person name="William W."/>
        </authorList>
    </citation>
    <scope>NUCLEOTIDE SEQUENCE</scope>
    <source>
        <strain evidence="3">IK1</strain>
    </source>
</reference>
<organism evidence="3">
    <name type="scientific">Uncultured Desulfatiglans sp</name>
    <dbReference type="NCBI Taxonomy" id="1748965"/>
    <lineage>
        <taxon>Bacteria</taxon>
        <taxon>Pseudomonadati</taxon>
        <taxon>Thermodesulfobacteriota</taxon>
        <taxon>Desulfobacteria</taxon>
        <taxon>Desulfatiglandales</taxon>
        <taxon>Desulfatiglandaceae</taxon>
        <taxon>Desulfatiglans</taxon>
        <taxon>environmental samples</taxon>
    </lineage>
</organism>
<dbReference type="InterPro" id="IPR002708">
    <property type="entry name" value="HcyBio"/>
</dbReference>